<evidence type="ECO:0000259" key="11">
    <source>
        <dbReference type="Pfam" id="PF02885"/>
    </source>
</evidence>
<comment type="similarity">
    <text evidence="9">Belongs to the anthranilate phosphoribosyltransferase family.</text>
</comment>
<keyword evidence="9" id="KW-0460">Magnesium</keyword>
<dbReference type="EMBL" id="SGBC01000001">
    <property type="protein sequence ID" value="RZD17013.1"/>
    <property type="molecule type" value="Genomic_DNA"/>
</dbReference>
<sequence length="342" mass="36519">MEIKEIIETLTNSIDLTEDETFKIFNRIFLGELTNAQIASILTGLKAKGETVEEIVGAAKAMRSNAVEAAIPDSIQFELVDTCGTGGDYKNTFNVSTCAAIIAAGAGVKIAKHGNYAVSSKSGSADVFQELGVNIQADINTVVKSIEEANIGFLFAPKFHGAMKFAAPVRRELGIKTIFNILGPLTNPFNAKNQVIGVYSGEIGKKIAGAIKLLGLQRVYAVYGKDGIDEVSLSDKTTVYEINDGIEISYEINPEDLGFNLCDIKELQAFSAAENAAIIKDIVSGKKSPKSDMAILNAGFAIKASGKTDDLSESICLARQSIESGNAEKTLKEFIKISNSKT</sequence>
<evidence type="ECO:0000256" key="1">
    <source>
        <dbReference type="ARBA" id="ARBA00004907"/>
    </source>
</evidence>
<comment type="pathway">
    <text evidence="1 9">Amino-acid biosynthesis; L-tryptophan biosynthesis; L-tryptophan from chorismate: step 2/5.</text>
</comment>
<comment type="cofactor">
    <cofactor evidence="9">
        <name>Mg(2+)</name>
        <dbReference type="ChEBI" id="CHEBI:18420"/>
    </cofactor>
    <text evidence="9">Binds 2 magnesium ions per monomer.</text>
</comment>
<evidence type="ECO:0000256" key="8">
    <source>
        <dbReference type="ARBA" id="ARBA00061188"/>
    </source>
</evidence>
<evidence type="ECO:0000256" key="9">
    <source>
        <dbReference type="HAMAP-Rule" id="MF_00211"/>
    </source>
</evidence>
<feature type="binding site" evidence="9">
    <location>
        <position position="96"/>
    </location>
    <ligand>
        <name>Mg(2+)</name>
        <dbReference type="ChEBI" id="CHEBI:18420"/>
        <label>1</label>
    </ligand>
</feature>
<dbReference type="InterPro" id="IPR000312">
    <property type="entry name" value="Glycosyl_Trfase_fam3"/>
</dbReference>
<dbReference type="UniPathway" id="UPA00035">
    <property type="reaction ID" value="UER00041"/>
</dbReference>
<dbReference type="PANTHER" id="PTHR43285:SF2">
    <property type="entry name" value="ANTHRANILATE PHOSPHORIBOSYLTRANSFERASE"/>
    <property type="match status" value="1"/>
</dbReference>
<comment type="subunit">
    <text evidence="9">Homodimer.</text>
</comment>
<dbReference type="GO" id="GO:0000162">
    <property type="term" value="P:L-tryptophan biosynthetic process"/>
    <property type="evidence" value="ECO:0007669"/>
    <property type="project" value="UniProtKB-UniRule"/>
</dbReference>
<dbReference type="GO" id="GO:0000287">
    <property type="term" value="F:magnesium ion binding"/>
    <property type="evidence" value="ECO:0007669"/>
    <property type="project" value="UniProtKB-UniRule"/>
</dbReference>
<accession>A0A519BIA7</accession>
<dbReference type="NCBIfam" id="TIGR01245">
    <property type="entry name" value="trpD"/>
    <property type="match status" value="1"/>
</dbReference>
<comment type="caution">
    <text evidence="9">Lacks conserved residue(s) required for the propagation of feature annotation.</text>
</comment>
<proteinExistence type="inferred from homology"/>
<dbReference type="InterPro" id="IPR036320">
    <property type="entry name" value="Glycosyl_Trfase_fam3_N_dom_sf"/>
</dbReference>
<comment type="function">
    <text evidence="9">Catalyzes the transfer of the phosphoribosyl group of 5-phosphorylribose-1-pyrophosphate (PRPP) to anthranilate to yield N-(5'-phosphoribosyl)-anthranilate (PRA).</text>
</comment>
<dbReference type="FunFam" id="3.40.1030.10:FF:000002">
    <property type="entry name" value="Anthranilate phosphoribosyltransferase"/>
    <property type="match status" value="1"/>
</dbReference>
<dbReference type="SUPFAM" id="SSF52418">
    <property type="entry name" value="Nucleoside phosphorylase/phosphoribosyltransferase catalytic domain"/>
    <property type="match status" value="1"/>
</dbReference>
<dbReference type="HAMAP" id="MF_00211">
    <property type="entry name" value="TrpD"/>
    <property type="match status" value="1"/>
</dbReference>
<evidence type="ECO:0000256" key="3">
    <source>
        <dbReference type="ARBA" id="ARBA00022676"/>
    </source>
</evidence>
<evidence type="ECO:0000256" key="2">
    <source>
        <dbReference type="ARBA" id="ARBA00022605"/>
    </source>
</evidence>
<dbReference type="SUPFAM" id="SSF47648">
    <property type="entry name" value="Nucleoside phosphorylase/phosphoribosyltransferase N-terminal domain"/>
    <property type="match status" value="1"/>
</dbReference>
<protein>
    <recommendedName>
        <fullName evidence="9">Anthranilate phosphoribosyltransferase</fullName>
        <ecNumber evidence="9">2.4.2.18</ecNumber>
    </recommendedName>
</protein>
<evidence type="ECO:0000256" key="6">
    <source>
        <dbReference type="ARBA" id="ARBA00023141"/>
    </source>
</evidence>
<feature type="binding site" evidence="9">
    <location>
        <position position="92"/>
    </location>
    <ligand>
        <name>5-phospho-alpha-D-ribose 1-diphosphate</name>
        <dbReference type="ChEBI" id="CHEBI:58017"/>
    </ligand>
</feature>
<evidence type="ECO:0000256" key="5">
    <source>
        <dbReference type="ARBA" id="ARBA00022822"/>
    </source>
</evidence>
<comment type="catalytic activity">
    <reaction evidence="7 9">
        <text>N-(5-phospho-beta-D-ribosyl)anthranilate + diphosphate = 5-phospho-alpha-D-ribose 1-diphosphate + anthranilate</text>
        <dbReference type="Rhea" id="RHEA:11768"/>
        <dbReference type="ChEBI" id="CHEBI:16567"/>
        <dbReference type="ChEBI" id="CHEBI:18277"/>
        <dbReference type="ChEBI" id="CHEBI:33019"/>
        <dbReference type="ChEBI" id="CHEBI:58017"/>
        <dbReference type="EC" id="2.4.2.18"/>
    </reaction>
</comment>
<feature type="domain" description="Glycosyl transferase family 3" evidence="10">
    <location>
        <begin position="78"/>
        <end position="327"/>
    </location>
</feature>
<dbReference type="InterPro" id="IPR035902">
    <property type="entry name" value="Nuc_phospho_transferase"/>
</dbReference>
<dbReference type="Pfam" id="PF00591">
    <property type="entry name" value="Glycos_transf_3"/>
    <property type="match status" value="1"/>
</dbReference>
<feature type="binding site" evidence="9">
    <location>
        <position position="115"/>
    </location>
    <ligand>
        <name>anthranilate</name>
        <dbReference type="ChEBI" id="CHEBI:16567"/>
        <label>1</label>
    </ligand>
</feature>
<feature type="domain" description="Glycosyl transferase family 3 N-terminal" evidence="11">
    <location>
        <begin position="4"/>
        <end position="66"/>
    </location>
</feature>
<dbReference type="EC" id="2.4.2.18" evidence="9"/>
<dbReference type="InterPro" id="IPR017459">
    <property type="entry name" value="Glycosyl_Trfase_fam3_N_dom"/>
</dbReference>
<organism evidence="12 13">
    <name type="scientific">Acididesulfobacter guangdongensis</name>
    <dbReference type="NCBI Taxonomy" id="2597225"/>
    <lineage>
        <taxon>Bacteria</taxon>
        <taxon>Deltaproteobacteria</taxon>
        <taxon>Candidatus Acidulodesulfobacterales</taxon>
        <taxon>Candidatus Acididesulfobacter</taxon>
    </lineage>
</organism>
<feature type="binding site" evidence="9">
    <location>
        <position position="170"/>
    </location>
    <ligand>
        <name>anthranilate</name>
        <dbReference type="ChEBI" id="CHEBI:16567"/>
        <label>2</label>
    </ligand>
</feature>
<feature type="binding site" evidence="9">
    <location>
        <position position="230"/>
    </location>
    <ligand>
        <name>Mg(2+)</name>
        <dbReference type="ChEBI" id="CHEBI:18420"/>
        <label>2</label>
    </ligand>
</feature>
<comment type="similarity">
    <text evidence="8">In the C-terminal section; belongs to the anthranilate phosphoribosyltransferase family.</text>
</comment>
<keyword evidence="5 9" id="KW-0822">Tryptophan biosynthesis</keyword>
<feature type="binding site" evidence="9">
    <location>
        <begin position="94"/>
        <end position="97"/>
    </location>
    <ligand>
        <name>5-phospho-alpha-D-ribose 1-diphosphate</name>
        <dbReference type="ChEBI" id="CHEBI:58017"/>
    </ligand>
</feature>
<dbReference type="Gene3D" id="3.40.1030.10">
    <property type="entry name" value="Nucleoside phosphorylase/phosphoribosyltransferase catalytic domain"/>
    <property type="match status" value="1"/>
</dbReference>
<feature type="binding site" evidence="9">
    <location>
        <begin position="87"/>
        <end position="88"/>
    </location>
    <ligand>
        <name>5-phospho-alpha-D-ribose 1-diphosphate</name>
        <dbReference type="ChEBI" id="CHEBI:58017"/>
    </ligand>
</feature>
<name>A0A519BIA7_ACIG2</name>
<dbReference type="Gene3D" id="1.20.970.10">
    <property type="entry name" value="Transferase, Pyrimidine Nucleoside Phosphorylase, Chain C"/>
    <property type="match status" value="1"/>
</dbReference>
<comment type="caution">
    <text evidence="12">The sequence shown here is derived from an EMBL/GenBank/DDBJ whole genome shotgun (WGS) entry which is preliminary data.</text>
</comment>
<keyword evidence="9" id="KW-0479">Metal-binding</keyword>
<feature type="binding site" evidence="9">
    <location>
        <position position="84"/>
    </location>
    <ligand>
        <name>5-phospho-alpha-D-ribose 1-diphosphate</name>
        <dbReference type="ChEBI" id="CHEBI:58017"/>
    </ligand>
</feature>
<evidence type="ECO:0000256" key="7">
    <source>
        <dbReference type="ARBA" id="ARBA00052328"/>
    </source>
</evidence>
<gene>
    <name evidence="9 12" type="primary">trpD</name>
    <name evidence="12" type="ORF">EVJ46_01890</name>
</gene>
<dbReference type="PANTHER" id="PTHR43285">
    <property type="entry name" value="ANTHRANILATE PHOSPHORIBOSYLTRANSFERASE"/>
    <property type="match status" value="1"/>
</dbReference>
<dbReference type="Pfam" id="PF02885">
    <property type="entry name" value="Glycos_trans_3N"/>
    <property type="match status" value="1"/>
</dbReference>
<feature type="binding site" evidence="9">
    <location>
        <position position="229"/>
    </location>
    <ligand>
        <name>Mg(2+)</name>
        <dbReference type="ChEBI" id="CHEBI:18420"/>
        <label>2</label>
    </ligand>
</feature>
<feature type="binding site" evidence="9">
    <location>
        <position position="84"/>
    </location>
    <ligand>
        <name>anthranilate</name>
        <dbReference type="ChEBI" id="CHEBI:16567"/>
        <label>1</label>
    </ligand>
</feature>
<feature type="binding site" evidence="9">
    <location>
        <position position="230"/>
    </location>
    <ligand>
        <name>Mg(2+)</name>
        <dbReference type="ChEBI" id="CHEBI:18420"/>
        <label>1</label>
    </ligand>
</feature>
<reference evidence="12 13" key="1">
    <citation type="journal article" date="2019" name="ISME J.">
        <title>Insights into ecological role of a new deltaproteobacterial order Candidatus Acidulodesulfobacterales by metagenomics and metatranscriptomics.</title>
        <authorList>
            <person name="Tan S."/>
            <person name="Liu J."/>
            <person name="Fang Y."/>
            <person name="Hedlund B.P."/>
            <person name="Lian Z.H."/>
            <person name="Huang L.Y."/>
            <person name="Li J.T."/>
            <person name="Huang L.N."/>
            <person name="Li W.J."/>
            <person name="Jiang H.C."/>
            <person name="Dong H.L."/>
            <person name="Shu W.S."/>
        </authorList>
    </citation>
    <scope>NUCLEOTIDE SEQUENCE [LARGE SCALE GENOMIC DNA]</scope>
    <source>
        <strain evidence="12">AP2</strain>
    </source>
</reference>
<evidence type="ECO:0000256" key="4">
    <source>
        <dbReference type="ARBA" id="ARBA00022679"/>
    </source>
</evidence>
<dbReference type="AlphaFoldDB" id="A0A519BIA7"/>
<feature type="binding site" evidence="9">
    <location>
        <position position="124"/>
    </location>
    <ligand>
        <name>5-phospho-alpha-D-ribose 1-diphosphate</name>
        <dbReference type="ChEBI" id="CHEBI:58017"/>
    </ligand>
</feature>
<evidence type="ECO:0000259" key="10">
    <source>
        <dbReference type="Pfam" id="PF00591"/>
    </source>
</evidence>
<dbReference type="GO" id="GO:0005829">
    <property type="term" value="C:cytosol"/>
    <property type="evidence" value="ECO:0007669"/>
    <property type="project" value="TreeGrafter"/>
</dbReference>
<keyword evidence="2 9" id="KW-0028">Amino-acid biosynthesis</keyword>
<feature type="binding site" evidence="9">
    <location>
        <begin position="112"/>
        <end position="120"/>
    </location>
    <ligand>
        <name>5-phospho-alpha-D-ribose 1-diphosphate</name>
        <dbReference type="ChEBI" id="CHEBI:58017"/>
    </ligand>
</feature>
<evidence type="ECO:0000313" key="13">
    <source>
        <dbReference type="Proteomes" id="UP000316562"/>
    </source>
</evidence>
<dbReference type="GO" id="GO:0004048">
    <property type="term" value="F:anthranilate phosphoribosyltransferase activity"/>
    <property type="evidence" value="ECO:0007669"/>
    <property type="project" value="UniProtKB-UniRule"/>
</dbReference>
<evidence type="ECO:0000313" key="12">
    <source>
        <dbReference type="EMBL" id="RZD17013.1"/>
    </source>
</evidence>
<keyword evidence="3 9" id="KW-0328">Glycosyltransferase</keyword>
<dbReference type="InterPro" id="IPR005940">
    <property type="entry name" value="Anthranilate_Pribosyl_Tfrase"/>
</dbReference>
<dbReference type="Proteomes" id="UP000316562">
    <property type="component" value="Unassembled WGS sequence"/>
</dbReference>
<keyword evidence="4 9" id="KW-0808">Transferase</keyword>
<keyword evidence="6 9" id="KW-0057">Aromatic amino acid biosynthesis</keyword>